<sequence length="345" mass="36748">MPDWPEYGLVDDVVPVLRSWQQAGKRAALATLVSIQGPSPRPLGSEMAISSSGEVVGYVSGGCVEGAVATEALNVLQTRKPQLLDYGAGSPVMDLQLACGGRIGIYVRELHDIAAYTQAHETAARDRLQLVVRTDLGNGRMSWKALPHPEAAELAPHPSSEHSTSSTTPFLRFVPPPLRLVLVGGDPITLALAKLAPFFGLQVHLLRPHGPSQPPAFLAAHSYDRRPLSQSLAELAPDPWTAVYSLSHDAETDHSVTCQALASNAFCIGLLGSKSRIPARMERLRHEGFSPAQLARLHLPAGLPLASRTPSGIALSILAEVLQYAPVFQAGYAPDSSDPSDVKAP</sequence>
<proteinExistence type="predicted"/>
<dbReference type="Pfam" id="PF13478">
    <property type="entry name" value="XdhC_C"/>
    <property type="match status" value="1"/>
</dbReference>
<dbReference type="InterPro" id="IPR003777">
    <property type="entry name" value="XdhC_CoxI"/>
</dbReference>
<gene>
    <name evidence="3" type="ORF">E3202_06780</name>
</gene>
<feature type="domain" description="XdhC- CoxI" evidence="1">
    <location>
        <begin position="20"/>
        <end position="87"/>
    </location>
</feature>
<dbReference type="EMBL" id="SORZ01000002">
    <property type="protein sequence ID" value="TPW34568.1"/>
    <property type="molecule type" value="Genomic_DNA"/>
</dbReference>
<dbReference type="AlphaFoldDB" id="A0A506UMJ0"/>
<keyword evidence="4" id="KW-1185">Reference proteome</keyword>
<dbReference type="PANTHER" id="PTHR30388:SF4">
    <property type="entry name" value="MOLYBDENUM COFACTOR INSERTION CHAPERONE PAOD"/>
    <property type="match status" value="1"/>
</dbReference>
<protein>
    <submittedName>
        <fullName evidence="3">XdhC family protein</fullName>
    </submittedName>
</protein>
<dbReference type="InterPro" id="IPR027051">
    <property type="entry name" value="XdhC_Rossmann_dom"/>
</dbReference>
<dbReference type="PANTHER" id="PTHR30388">
    <property type="entry name" value="ALDEHYDE OXIDOREDUCTASE MOLYBDENUM COFACTOR ASSEMBLY PROTEIN"/>
    <property type="match status" value="1"/>
</dbReference>
<evidence type="ECO:0000259" key="2">
    <source>
        <dbReference type="Pfam" id="PF13478"/>
    </source>
</evidence>
<evidence type="ECO:0000259" key="1">
    <source>
        <dbReference type="Pfam" id="PF02625"/>
    </source>
</evidence>
<feature type="domain" description="XdhC Rossmann" evidence="2">
    <location>
        <begin position="180"/>
        <end position="321"/>
    </location>
</feature>
<name>A0A506UMJ0_9PROT</name>
<organism evidence="3 4">
    <name type="scientific">Oecophyllibacter saccharovorans</name>
    <dbReference type="NCBI Taxonomy" id="2558360"/>
    <lineage>
        <taxon>Bacteria</taxon>
        <taxon>Pseudomonadati</taxon>
        <taxon>Pseudomonadota</taxon>
        <taxon>Alphaproteobacteria</taxon>
        <taxon>Acetobacterales</taxon>
        <taxon>Acetobacteraceae</taxon>
        <taxon>Oecophyllibacter</taxon>
    </lineage>
</organism>
<dbReference type="Pfam" id="PF02625">
    <property type="entry name" value="XdhC_CoxI"/>
    <property type="match status" value="1"/>
</dbReference>
<comment type="caution">
    <text evidence="3">The sequence shown here is derived from an EMBL/GenBank/DDBJ whole genome shotgun (WGS) entry which is preliminary data.</text>
</comment>
<evidence type="ECO:0000313" key="4">
    <source>
        <dbReference type="Proteomes" id="UP000315037"/>
    </source>
</evidence>
<reference evidence="3 4" key="1">
    <citation type="submission" date="2019-03" db="EMBL/GenBank/DDBJ databases">
        <title>The complete genome sequence of Neokomagataea sp. Jb2 NBRC113641.</title>
        <authorList>
            <person name="Chua K.-O."/>
            <person name="Chan K.-G."/>
            <person name="See-Too W.-S."/>
        </authorList>
    </citation>
    <scope>NUCLEOTIDE SEQUENCE [LARGE SCALE GENOMIC DNA]</scope>
    <source>
        <strain evidence="3 4">Jb2</strain>
    </source>
</reference>
<evidence type="ECO:0000313" key="3">
    <source>
        <dbReference type="EMBL" id="TPW34568.1"/>
    </source>
</evidence>
<dbReference type="InterPro" id="IPR052698">
    <property type="entry name" value="MoCofactor_Util/Proc"/>
</dbReference>
<dbReference type="Proteomes" id="UP000315037">
    <property type="component" value="Unassembled WGS sequence"/>
</dbReference>
<dbReference type="Gene3D" id="3.40.50.720">
    <property type="entry name" value="NAD(P)-binding Rossmann-like Domain"/>
    <property type="match status" value="1"/>
</dbReference>
<accession>A0A506UMJ0</accession>